<evidence type="ECO:0000313" key="1">
    <source>
        <dbReference type="EMBL" id="GMS85469.1"/>
    </source>
</evidence>
<keyword evidence="2" id="KW-1185">Reference proteome</keyword>
<proteinExistence type="predicted"/>
<name>A0AAV5SVS9_9BILA</name>
<feature type="non-terminal residue" evidence="1">
    <location>
        <position position="1"/>
    </location>
</feature>
<feature type="non-terminal residue" evidence="1">
    <location>
        <position position="77"/>
    </location>
</feature>
<dbReference type="AlphaFoldDB" id="A0AAV5SVS9"/>
<dbReference type="Proteomes" id="UP001432027">
    <property type="component" value="Unassembled WGS sequence"/>
</dbReference>
<evidence type="ECO:0008006" key="3">
    <source>
        <dbReference type="Google" id="ProtNLM"/>
    </source>
</evidence>
<reference evidence="1" key="1">
    <citation type="submission" date="2023-10" db="EMBL/GenBank/DDBJ databases">
        <title>Genome assembly of Pristionchus species.</title>
        <authorList>
            <person name="Yoshida K."/>
            <person name="Sommer R.J."/>
        </authorList>
    </citation>
    <scope>NUCLEOTIDE SEQUENCE</scope>
    <source>
        <strain evidence="1">RS0144</strain>
    </source>
</reference>
<accession>A0AAV5SVS9</accession>
<organism evidence="1 2">
    <name type="scientific">Pristionchus entomophagus</name>
    <dbReference type="NCBI Taxonomy" id="358040"/>
    <lineage>
        <taxon>Eukaryota</taxon>
        <taxon>Metazoa</taxon>
        <taxon>Ecdysozoa</taxon>
        <taxon>Nematoda</taxon>
        <taxon>Chromadorea</taxon>
        <taxon>Rhabditida</taxon>
        <taxon>Rhabditina</taxon>
        <taxon>Diplogasteromorpha</taxon>
        <taxon>Diplogasteroidea</taxon>
        <taxon>Neodiplogasteridae</taxon>
        <taxon>Pristionchus</taxon>
    </lineage>
</organism>
<protein>
    <recommendedName>
        <fullName evidence="3">Ribosomal protein</fullName>
    </recommendedName>
</protein>
<evidence type="ECO:0000313" key="2">
    <source>
        <dbReference type="Proteomes" id="UP001432027"/>
    </source>
</evidence>
<gene>
    <name evidence="1" type="ORF">PENTCL1PPCAC_7644</name>
</gene>
<dbReference type="EMBL" id="BTSX01000002">
    <property type="protein sequence ID" value="GMS85469.1"/>
    <property type="molecule type" value="Genomic_DNA"/>
</dbReference>
<sequence>QAGIHAANRRHPRKRRAILRERESIGRTSSISLNLYSLAISPVIRTFPVFLDTFGSEARATTHLPANSIDSPVTSVS</sequence>
<comment type="caution">
    <text evidence="1">The sequence shown here is derived from an EMBL/GenBank/DDBJ whole genome shotgun (WGS) entry which is preliminary data.</text>
</comment>